<dbReference type="Gene3D" id="3.40.50.12780">
    <property type="entry name" value="N-terminal domain of ligase-like"/>
    <property type="match status" value="1"/>
</dbReference>
<dbReference type="GeneID" id="42001476"/>
<dbReference type="GO" id="GO:0031956">
    <property type="term" value="F:medium-chain fatty acid-CoA ligase activity"/>
    <property type="evidence" value="ECO:0007669"/>
    <property type="project" value="TreeGrafter"/>
</dbReference>
<comment type="caution">
    <text evidence="5">The sequence shown here is derived from an EMBL/GenBank/DDBJ whole genome shotgun (WGS) entry which is preliminary data.</text>
</comment>
<accession>A0A507CIV8</accession>
<dbReference type="FunFam" id="3.40.50.12780:FF:000003">
    <property type="entry name" value="Long-chain-fatty-acid--CoA ligase FadD"/>
    <property type="match status" value="1"/>
</dbReference>
<proteinExistence type="inferred from homology"/>
<name>A0A507CIV8_9FUNG</name>
<dbReference type="SUPFAM" id="SSF56801">
    <property type="entry name" value="Acetyl-CoA synthetase-like"/>
    <property type="match status" value="1"/>
</dbReference>
<evidence type="ECO:0000313" key="6">
    <source>
        <dbReference type="Proteomes" id="UP000319731"/>
    </source>
</evidence>
<evidence type="ECO:0000313" key="5">
    <source>
        <dbReference type="EMBL" id="TPX38176.1"/>
    </source>
</evidence>
<evidence type="ECO:0008006" key="7">
    <source>
        <dbReference type="Google" id="ProtNLM"/>
    </source>
</evidence>
<dbReference type="STRING" id="1806994.A0A507CIV8"/>
<dbReference type="PANTHER" id="PTHR43201:SF30">
    <property type="entry name" value="AMP-DEPENDENT SYNTHETASE_LIGASE DOMAIN-CONTAINING PROTEIN"/>
    <property type="match status" value="1"/>
</dbReference>
<dbReference type="FunFam" id="3.30.300.30:FF:000008">
    <property type="entry name" value="2,3-dihydroxybenzoate-AMP ligase"/>
    <property type="match status" value="1"/>
</dbReference>
<keyword evidence="6" id="KW-1185">Reference proteome</keyword>
<sequence length="581" mass="63502">MVKPTGGMSILVGSKTTPLLECTIGEYFDWVADKHPDSIAFVSKHQQVKWTFAKFKTEVNAVARGLWRLGIRKGDRVGAFLPSLVEYLLLLYAAGKIGCILVTVNPAYRAGELLDALKLVGVRALIFVPSLRGSNYVDMLKSIIPELASSAPHNLFTQAIPELRSLIVIDNAPWSGSQPFDFASNPWAVNWKDVSVNNANAIEEAQWRQAARFLQCRDIVNVQFTSGTTGRPKGVGLSHRNLLNNGRLIGDKMKLTTRDSIVLPVPLYHCFGLVLGNLAAMTHGAGIILPSESFDALSVLKAIQSEKATGCHGVPTMFIDCLNHQQFSQFNLSSLRTGIMAGTSCPIETMKECMSKMHLREIVICYGMTETSPVSLGTATDDPLVKRIETVGRIYDHTEIKLINPETNEIVPVGQDGEVCTRGYLIMEGGYFGNEAATRDAIDADGWMHTGDVGVMDSEGYVKISGRIKDLILRGGENISPLDVENCILGMHQVLNCSVVAVPDPRFGEAVCAVVILKENAKLTADDIRAYCRQHISPHKIPAYILFEQTLPVTVTGKIQKNVLRVDAAQKLGLVKAESKL</sequence>
<dbReference type="GO" id="GO:0006631">
    <property type="term" value="P:fatty acid metabolic process"/>
    <property type="evidence" value="ECO:0007669"/>
    <property type="project" value="TreeGrafter"/>
</dbReference>
<dbReference type="OrthoDB" id="10253115at2759"/>
<evidence type="ECO:0000259" key="4">
    <source>
        <dbReference type="Pfam" id="PF13193"/>
    </source>
</evidence>
<organism evidence="5 6">
    <name type="scientific">Synchytrium microbalum</name>
    <dbReference type="NCBI Taxonomy" id="1806994"/>
    <lineage>
        <taxon>Eukaryota</taxon>
        <taxon>Fungi</taxon>
        <taxon>Fungi incertae sedis</taxon>
        <taxon>Chytridiomycota</taxon>
        <taxon>Chytridiomycota incertae sedis</taxon>
        <taxon>Chytridiomycetes</taxon>
        <taxon>Synchytriales</taxon>
        <taxon>Synchytriaceae</taxon>
        <taxon>Synchytrium</taxon>
    </lineage>
</organism>
<dbReference type="RefSeq" id="XP_031027891.1">
    <property type="nucleotide sequence ID" value="XM_031166179.1"/>
</dbReference>
<evidence type="ECO:0000256" key="1">
    <source>
        <dbReference type="ARBA" id="ARBA00006432"/>
    </source>
</evidence>
<dbReference type="InterPro" id="IPR025110">
    <property type="entry name" value="AMP-bd_C"/>
</dbReference>
<comment type="similarity">
    <text evidence="1">Belongs to the ATP-dependent AMP-binding enzyme family.</text>
</comment>
<evidence type="ECO:0000256" key="2">
    <source>
        <dbReference type="ARBA" id="ARBA00022598"/>
    </source>
</evidence>
<dbReference type="Proteomes" id="UP000319731">
    <property type="component" value="Unassembled WGS sequence"/>
</dbReference>
<reference evidence="5 6" key="1">
    <citation type="journal article" date="2019" name="Sci. Rep.">
        <title>Comparative genomics of chytrid fungi reveal insights into the obligate biotrophic and pathogenic lifestyle of Synchytrium endobioticum.</title>
        <authorList>
            <person name="van de Vossenberg B.T.L.H."/>
            <person name="Warris S."/>
            <person name="Nguyen H.D.T."/>
            <person name="van Gent-Pelzer M.P.E."/>
            <person name="Joly D.L."/>
            <person name="van de Geest H.C."/>
            <person name="Bonants P.J.M."/>
            <person name="Smith D.S."/>
            <person name="Levesque C.A."/>
            <person name="van der Lee T.A.J."/>
        </authorList>
    </citation>
    <scope>NUCLEOTIDE SEQUENCE [LARGE SCALE GENOMIC DNA]</scope>
    <source>
        <strain evidence="5 6">JEL517</strain>
    </source>
</reference>
<protein>
    <recommendedName>
        <fullName evidence="7">Long-chain-fatty-acid--CoA ligase</fullName>
    </recommendedName>
</protein>
<dbReference type="InterPro" id="IPR042099">
    <property type="entry name" value="ANL_N_sf"/>
</dbReference>
<dbReference type="PROSITE" id="PS00455">
    <property type="entry name" value="AMP_BINDING"/>
    <property type="match status" value="1"/>
</dbReference>
<dbReference type="AlphaFoldDB" id="A0A507CIV8"/>
<evidence type="ECO:0000259" key="3">
    <source>
        <dbReference type="Pfam" id="PF00501"/>
    </source>
</evidence>
<feature type="domain" description="AMP-binding enzyme C-terminal" evidence="4">
    <location>
        <begin position="484"/>
        <end position="558"/>
    </location>
</feature>
<dbReference type="PANTHER" id="PTHR43201">
    <property type="entry name" value="ACYL-COA SYNTHETASE"/>
    <property type="match status" value="1"/>
</dbReference>
<feature type="domain" description="AMP-dependent synthetase/ligase" evidence="3">
    <location>
        <begin position="28"/>
        <end position="429"/>
    </location>
</feature>
<keyword evidence="2" id="KW-0436">Ligase</keyword>
<gene>
    <name evidence="5" type="ORF">SmJEL517_g00249</name>
</gene>
<dbReference type="InterPro" id="IPR045851">
    <property type="entry name" value="AMP-bd_C_sf"/>
</dbReference>
<dbReference type="Pfam" id="PF13193">
    <property type="entry name" value="AMP-binding_C"/>
    <property type="match status" value="1"/>
</dbReference>
<dbReference type="Pfam" id="PF00501">
    <property type="entry name" value="AMP-binding"/>
    <property type="match status" value="1"/>
</dbReference>
<dbReference type="Gene3D" id="3.30.300.30">
    <property type="match status" value="1"/>
</dbReference>
<dbReference type="EMBL" id="QEAO01000001">
    <property type="protein sequence ID" value="TPX38176.1"/>
    <property type="molecule type" value="Genomic_DNA"/>
</dbReference>
<dbReference type="InterPro" id="IPR000873">
    <property type="entry name" value="AMP-dep_synth/lig_dom"/>
</dbReference>
<dbReference type="InterPro" id="IPR020845">
    <property type="entry name" value="AMP-binding_CS"/>
</dbReference>